<dbReference type="EMBL" id="UARK01000023">
    <property type="protein sequence ID" value="SPW30720.1"/>
    <property type="molecule type" value="Genomic_DNA"/>
</dbReference>
<evidence type="ECO:0000256" key="1">
    <source>
        <dbReference type="SAM" id="MobiDB-lite"/>
    </source>
</evidence>
<dbReference type="AlphaFoldDB" id="A0A3S4XVK8"/>
<dbReference type="Pfam" id="PF12502">
    <property type="entry name" value="DUF3710"/>
    <property type="match status" value="1"/>
</dbReference>
<feature type="compositionally biased region" description="Acidic residues" evidence="1">
    <location>
        <begin position="14"/>
        <end position="35"/>
    </location>
</feature>
<feature type="compositionally biased region" description="Low complexity" evidence="1">
    <location>
        <begin position="36"/>
        <end position="45"/>
    </location>
</feature>
<dbReference type="GeneID" id="84574039"/>
<feature type="region of interest" description="Disordered" evidence="1">
    <location>
        <begin position="1"/>
        <end position="111"/>
    </location>
</feature>
<protein>
    <submittedName>
        <fullName evidence="2">Protein of uncharacterized function (DUF3710)</fullName>
    </submittedName>
</protein>
<reference evidence="2 3" key="1">
    <citation type="submission" date="2018-06" db="EMBL/GenBank/DDBJ databases">
        <authorList>
            <consortium name="Pathogen Informatics"/>
            <person name="Doyle S."/>
        </authorList>
    </citation>
    <scope>NUCLEOTIDE SEQUENCE [LARGE SCALE GENOMIC DNA]</scope>
    <source>
        <strain evidence="2 3">NCTC10254</strain>
    </source>
</reference>
<sequence>MPLWPFSKKKAEDNNYDYDDSYDDDFEEDIVDEDLNTTSNTSRGGSTRHSHHATAGRSYNNSGDAPAEPTDSAPDTAPATSTSGAILGDEYDETPDPVHDAIDGDSGPFDGDSVNIDDFDFSDFSTGILNLGSMLIPLPFKSEVQVEMGADGPKMLHILTEHGRCTPVAFAAPARAGQWRETVKEITQGMRNDGLDVVVEYGPWGREVVGSAPGGGGIVRIIGVDGPRWMLRMTLAAPIDHADEMATLGREITARTFVMRGKDPILAGSSLPVALPGPLAAQVQKEMERRQKAAQEAAQAADNDTKE</sequence>
<name>A0A3S4XVK8_9CORY</name>
<accession>A0A3S4XVK8</accession>
<evidence type="ECO:0000313" key="2">
    <source>
        <dbReference type="EMBL" id="SPW30720.1"/>
    </source>
</evidence>
<proteinExistence type="predicted"/>
<comment type="caution">
    <text evidence="2">The sequence shown here is derived from an EMBL/GenBank/DDBJ whole genome shotgun (WGS) entry which is preliminary data.</text>
</comment>
<evidence type="ECO:0000313" key="3">
    <source>
        <dbReference type="Proteomes" id="UP000249886"/>
    </source>
</evidence>
<dbReference type="RefSeq" id="WP_005520919.1">
    <property type="nucleotide sequence ID" value="NZ_CAUOYC010000002.1"/>
</dbReference>
<feature type="region of interest" description="Disordered" evidence="1">
    <location>
        <begin position="282"/>
        <end position="307"/>
    </location>
</feature>
<dbReference type="Proteomes" id="UP000249886">
    <property type="component" value="Unassembled WGS sequence"/>
</dbReference>
<organism evidence="2 3">
    <name type="scientific">Corynebacterium matruchotii</name>
    <dbReference type="NCBI Taxonomy" id="43768"/>
    <lineage>
        <taxon>Bacteria</taxon>
        <taxon>Bacillati</taxon>
        <taxon>Actinomycetota</taxon>
        <taxon>Actinomycetes</taxon>
        <taxon>Mycobacteriales</taxon>
        <taxon>Corynebacteriaceae</taxon>
        <taxon>Corynebacterium</taxon>
    </lineage>
</organism>
<gene>
    <name evidence="2" type="ORF">NCTC10254_01828</name>
</gene>
<dbReference type="InterPro" id="IPR022183">
    <property type="entry name" value="DUF3710"/>
</dbReference>